<dbReference type="OrthoDB" id="193931at2759"/>
<evidence type="ECO:0000259" key="12">
    <source>
        <dbReference type="PROSITE" id="PS50011"/>
    </source>
</evidence>
<evidence type="ECO:0000256" key="9">
    <source>
        <dbReference type="ARBA" id="ARBA00048679"/>
    </source>
</evidence>
<dbReference type="InterPro" id="IPR017441">
    <property type="entry name" value="Protein_kinase_ATP_BS"/>
</dbReference>
<dbReference type="CDD" id="cd14003">
    <property type="entry name" value="STKc_AMPK-like"/>
    <property type="match status" value="1"/>
</dbReference>
<evidence type="ECO:0000256" key="4">
    <source>
        <dbReference type="ARBA" id="ARBA00022679"/>
    </source>
</evidence>
<evidence type="ECO:0000256" key="7">
    <source>
        <dbReference type="ARBA" id="ARBA00022840"/>
    </source>
</evidence>
<keyword evidence="4" id="KW-0808">Transferase</keyword>
<protein>
    <recommendedName>
        <fullName evidence="2">non-specific serine/threonine protein kinase</fullName>
        <ecNumber evidence="2">2.7.11.1</ecNumber>
    </recommendedName>
</protein>
<keyword evidence="5 10" id="KW-0547">Nucleotide-binding</keyword>
<keyword evidence="7 10" id="KW-0067">ATP-binding</keyword>
<evidence type="ECO:0000256" key="6">
    <source>
        <dbReference type="ARBA" id="ARBA00022777"/>
    </source>
</evidence>
<keyword evidence="14" id="KW-1185">Reference proteome</keyword>
<dbReference type="SMART" id="SM00220">
    <property type="entry name" value="S_TKc"/>
    <property type="match status" value="1"/>
</dbReference>
<dbReference type="SUPFAM" id="SSF56112">
    <property type="entry name" value="Protein kinase-like (PK-like)"/>
    <property type="match status" value="1"/>
</dbReference>
<dbReference type="FunFam" id="1.10.510.10:FF:000571">
    <property type="entry name" value="Maternal embryonic leucine zipper kinase"/>
    <property type="match status" value="1"/>
</dbReference>
<dbReference type="EC" id="2.7.11.1" evidence="2"/>
<dbReference type="PROSITE" id="PS00107">
    <property type="entry name" value="PROTEIN_KINASE_ATP"/>
    <property type="match status" value="1"/>
</dbReference>
<comment type="catalytic activity">
    <reaction evidence="9">
        <text>L-seryl-[protein] + ATP = O-phospho-L-seryl-[protein] + ADP + H(+)</text>
        <dbReference type="Rhea" id="RHEA:17989"/>
        <dbReference type="Rhea" id="RHEA-COMP:9863"/>
        <dbReference type="Rhea" id="RHEA-COMP:11604"/>
        <dbReference type="ChEBI" id="CHEBI:15378"/>
        <dbReference type="ChEBI" id="CHEBI:29999"/>
        <dbReference type="ChEBI" id="CHEBI:30616"/>
        <dbReference type="ChEBI" id="CHEBI:83421"/>
        <dbReference type="ChEBI" id="CHEBI:456216"/>
        <dbReference type="EC" id="2.7.11.1"/>
    </reaction>
</comment>
<evidence type="ECO:0000256" key="8">
    <source>
        <dbReference type="ARBA" id="ARBA00047899"/>
    </source>
</evidence>
<dbReference type="Proteomes" id="UP000298663">
    <property type="component" value="Chromosome X"/>
</dbReference>
<feature type="binding site" evidence="10">
    <location>
        <position position="72"/>
    </location>
    <ligand>
        <name>ATP</name>
        <dbReference type="ChEBI" id="CHEBI:30616"/>
    </ligand>
</feature>
<dbReference type="PROSITE" id="PS00108">
    <property type="entry name" value="PROTEIN_KINASE_ST"/>
    <property type="match status" value="1"/>
</dbReference>
<dbReference type="InterPro" id="IPR000719">
    <property type="entry name" value="Prot_kinase_dom"/>
</dbReference>
<dbReference type="GO" id="GO:0035556">
    <property type="term" value="P:intracellular signal transduction"/>
    <property type="evidence" value="ECO:0007669"/>
    <property type="project" value="TreeGrafter"/>
</dbReference>
<dbReference type="GO" id="GO:0005524">
    <property type="term" value="F:ATP binding"/>
    <property type="evidence" value="ECO:0007669"/>
    <property type="project" value="UniProtKB-UniRule"/>
</dbReference>
<dbReference type="EMBL" id="AZBU02000001">
    <property type="protein sequence ID" value="TMS36495.1"/>
    <property type="molecule type" value="Genomic_DNA"/>
</dbReference>
<dbReference type="PANTHER" id="PTHR24346:SF82">
    <property type="entry name" value="KP78A-RELATED"/>
    <property type="match status" value="1"/>
</dbReference>
<dbReference type="PANTHER" id="PTHR24346">
    <property type="entry name" value="MAP/MICROTUBULE AFFINITY-REGULATING KINASE"/>
    <property type="match status" value="1"/>
</dbReference>
<dbReference type="STRING" id="34508.A0A4U8UUV4"/>
<keyword evidence="6" id="KW-0418">Kinase</keyword>
<accession>A0A4U8UUV4</accession>
<comment type="cofactor">
    <cofactor evidence="1">
        <name>Mg(2+)</name>
        <dbReference type="ChEBI" id="CHEBI:18420"/>
    </cofactor>
</comment>
<evidence type="ECO:0000256" key="1">
    <source>
        <dbReference type="ARBA" id="ARBA00001946"/>
    </source>
</evidence>
<feature type="domain" description="Protein kinase" evidence="12">
    <location>
        <begin position="43"/>
        <end position="302"/>
    </location>
</feature>
<proteinExistence type="predicted"/>
<dbReference type="PROSITE" id="PS50011">
    <property type="entry name" value="PROTEIN_KINASE_DOM"/>
    <property type="match status" value="1"/>
</dbReference>
<dbReference type="FunFam" id="3.30.200.20:FF:000003">
    <property type="entry name" value="Non-specific serine/threonine protein kinase"/>
    <property type="match status" value="1"/>
</dbReference>
<dbReference type="AlphaFoldDB" id="A0A4U8UUV4"/>
<gene>
    <name evidence="13" type="ORF">L596_003645</name>
</gene>
<organism evidence="13 14">
    <name type="scientific">Steinernema carpocapsae</name>
    <name type="common">Entomopathogenic nematode</name>
    <dbReference type="NCBI Taxonomy" id="34508"/>
    <lineage>
        <taxon>Eukaryota</taxon>
        <taxon>Metazoa</taxon>
        <taxon>Ecdysozoa</taxon>
        <taxon>Nematoda</taxon>
        <taxon>Chromadorea</taxon>
        <taxon>Rhabditida</taxon>
        <taxon>Tylenchina</taxon>
        <taxon>Panagrolaimomorpha</taxon>
        <taxon>Strongyloidoidea</taxon>
        <taxon>Steinernematidae</taxon>
        <taxon>Steinernema</taxon>
    </lineage>
</organism>
<reference evidence="13 14" key="1">
    <citation type="journal article" date="2015" name="Genome Biol.">
        <title>Comparative genomics of Steinernema reveals deeply conserved gene regulatory networks.</title>
        <authorList>
            <person name="Dillman A.R."/>
            <person name="Macchietto M."/>
            <person name="Porter C.F."/>
            <person name="Rogers A."/>
            <person name="Williams B."/>
            <person name="Antoshechkin I."/>
            <person name="Lee M.M."/>
            <person name="Goodwin Z."/>
            <person name="Lu X."/>
            <person name="Lewis E.E."/>
            <person name="Goodrich-Blair H."/>
            <person name="Stock S.P."/>
            <person name="Adams B.J."/>
            <person name="Sternberg P.W."/>
            <person name="Mortazavi A."/>
        </authorList>
    </citation>
    <scope>NUCLEOTIDE SEQUENCE [LARGE SCALE GENOMIC DNA]</scope>
    <source>
        <strain evidence="13 14">ALL</strain>
    </source>
</reference>
<evidence type="ECO:0000256" key="3">
    <source>
        <dbReference type="ARBA" id="ARBA00022527"/>
    </source>
</evidence>
<sequence length="906" mass="101498">MDAIGDESLSPAGAASPQPTDELAELRSARSESPFPGYCFRHYQFGREVGRGNFATVFLARHMVAKVVVAIKVVDKSSLSDDNSRKLQSELRVLQAVHHTHIIKLYEIIETDRHVFLVTEFARNGELYDFLIRRGRLDEDDARLFFQQISSAIMYCHAKRIVHRDIKTENILLNRNNEVKLNGKIDLFYLDFGFSVFQQPNEKLSTWCGSPPYAAPELLIGKEYDGFKADVWSLGVVLYILVTGGFPFPGRSMTKLKKAIFNTPLRIPFWVSVECSDLIRRMLVVDPSKRISMSSVIQHKWFVTRMPNEIRFSLNKNMEPLMEADDPVPVRLNPSVLVFMQQYTHWSEEVIYEEVVKRNYYSPVYATYCILQDKLSRSLSRQNLLASNTGSPRRGSRGSILSGKVNIEPEPSISTIPTHHSAILMNPEYDSDESNVNELDREFLETSPPTHIPPCFGLTLNIDDPMLPNPNAYNFEVRRHTLCAGPLPVMPEAHQPLWNPLFIAPYQADRVAAVAAFNQQQQQQQRLNELAAISHLPVHRHSIMPFPSYERRASAGEAFFLPNGDMTQAQLAGHRLSYPAPPSSSHKLSVSPPGNIEEEGAQYLSRQGSSKRNTVHGTLGATLLGGPLASPINSARRSCHPYTKLTANERRSSWTSSTQLNNPLINSQQQAQLELLYRQALASPIQQLQKEFQQLTASSSNSNEGSRRSLCKTPPANVNCMPRISITDEHNRCYPTNSSSIDPVSVFRYQVGLLTGHSEANMGELPPEQSSFGPRPATVIGFTTATCDKQSPDTATASIMDFSPASNSCMKTVYFRLDVQSVFPIVKEALVELNVDFEEKSYNADSENRGVRVTSSDGTNFDIDLSNCLDSARSQMRVLFVSGEMAIYEAYYATLLGHMKTATIVL</sequence>
<name>A0A4U8UUV4_STECR</name>
<dbReference type="Pfam" id="PF00069">
    <property type="entry name" value="Pkinase"/>
    <property type="match status" value="1"/>
</dbReference>
<evidence type="ECO:0000256" key="10">
    <source>
        <dbReference type="PROSITE-ProRule" id="PRU10141"/>
    </source>
</evidence>
<evidence type="ECO:0000256" key="11">
    <source>
        <dbReference type="SAM" id="MobiDB-lite"/>
    </source>
</evidence>
<dbReference type="InterPro" id="IPR008271">
    <property type="entry name" value="Ser/Thr_kinase_AS"/>
</dbReference>
<comment type="caution">
    <text evidence="13">The sequence shown here is derived from an EMBL/GenBank/DDBJ whole genome shotgun (WGS) entry which is preliminary data.</text>
</comment>
<evidence type="ECO:0000313" key="14">
    <source>
        <dbReference type="Proteomes" id="UP000298663"/>
    </source>
</evidence>
<dbReference type="EMBL" id="CM016762">
    <property type="protein sequence ID" value="TMS36495.1"/>
    <property type="molecule type" value="Genomic_DNA"/>
</dbReference>
<evidence type="ECO:0000256" key="2">
    <source>
        <dbReference type="ARBA" id="ARBA00012513"/>
    </source>
</evidence>
<keyword evidence="3" id="KW-0723">Serine/threonine-protein kinase</keyword>
<dbReference type="Gene3D" id="1.10.510.10">
    <property type="entry name" value="Transferase(Phosphotransferase) domain 1"/>
    <property type="match status" value="1"/>
</dbReference>
<feature type="region of interest" description="Disordered" evidence="11">
    <location>
        <begin position="1"/>
        <end position="27"/>
    </location>
</feature>
<dbReference type="GO" id="GO:0005737">
    <property type="term" value="C:cytoplasm"/>
    <property type="evidence" value="ECO:0007669"/>
    <property type="project" value="TreeGrafter"/>
</dbReference>
<evidence type="ECO:0000256" key="5">
    <source>
        <dbReference type="ARBA" id="ARBA00022741"/>
    </source>
</evidence>
<evidence type="ECO:0000313" key="13">
    <source>
        <dbReference type="EMBL" id="TMS36495.1"/>
    </source>
</evidence>
<feature type="region of interest" description="Disordered" evidence="11">
    <location>
        <begin position="385"/>
        <end position="404"/>
    </location>
</feature>
<dbReference type="InterPro" id="IPR011009">
    <property type="entry name" value="Kinase-like_dom_sf"/>
</dbReference>
<reference evidence="13 14" key="2">
    <citation type="journal article" date="2019" name="G3 (Bethesda)">
        <title>Hybrid Assembly of the Genome of the Entomopathogenic Nematode Steinernema carpocapsae Identifies the X-Chromosome.</title>
        <authorList>
            <person name="Serra L."/>
            <person name="Macchietto M."/>
            <person name="Macias-Munoz A."/>
            <person name="McGill C.J."/>
            <person name="Rodriguez I.M."/>
            <person name="Rodriguez B."/>
            <person name="Murad R."/>
            <person name="Mortazavi A."/>
        </authorList>
    </citation>
    <scope>NUCLEOTIDE SEQUENCE [LARGE SCALE GENOMIC DNA]</scope>
    <source>
        <strain evidence="13 14">ALL</strain>
    </source>
</reference>
<comment type="catalytic activity">
    <reaction evidence="8">
        <text>L-threonyl-[protein] + ATP = O-phospho-L-threonyl-[protein] + ADP + H(+)</text>
        <dbReference type="Rhea" id="RHEA:46608"/>
        <dbReference type="Rhea" id="RHEA-COMP:11060"/>
        <dbReference type="Rhea" id="RHEA-COMP:11605"/>
        <dbReference type="ChEBI" id="CHEBI:15378"/>
        <dbReference type="ChEBI" id="CHEBI:30013"/>
        <dbReference type="ChEBI" id="CHEBI:30616"/>
        <dbReference type="ChEBI" id="CHEBI:61977"/>
        <dbReference type="ChEBI" id="CHEBI:456216"/>
        <dbReference type="EC" id="2.7.11.1"/>
    </reaction>
</comment>
<dbReference type="GO" id="GO:0004674">
    <property type="term" value="F:protein serine/threonine kinase activity"/>
    <property type="evidence" value="ECO:0007669"/>
    <property type="project" value="UniProtKB-KW"/>
</dbReference>